<feature type="active site" description="Nucleophile" evidence="6">
    <location>
        <position position="109"/>
    </location>
</feature>
<dbReference type="InterPro" id="IPR000757">
    <property type="entry name" value="Beta-glucanase-like"/>
</dbReference>
<organism evidence="10">
    <name type="scientific">Equisetum fluviatile</name>
    <name type="common">Water horsetail</name>
    <dbReference type="NCBI Taxonomy" id="231680"/>
    <lineage>
        <taxon>Eukaryota</taxon>
        <taxon>Viridiplantae</taxon>
        <taxon>Streptophyta</taxon>
        <taxon>Embryophyta</taxon>
        <taxon>Tracheophyta</taxon>
        <taxon>Polypodiopsida</taxon>
        <taxon>Equisetidae</taxon>
        <taxon>Equisetales</taxon>
        <taxon>Equisetaceae</taxon>
        <taxon>Equisetum</taxon>
    </lineage>
</organism>
<dbReference type="CDD" id="cd02176">
    <property type="entry name" value="GH16_XET"/>
    <property type="match status" value="1"/>
</dbReference>
<dbReference type="InterPro" id="IPR044791">
    <property type="entry name" value="Beta-glucanase/XTH"/>
</dbReference>
<dbReference type="PROSITE" id="PS01034">
    <property type="entry name" value="GH16_1"/>
    <property type="match status" value="1"/>
</dbReference>
<dbReference type="EMBL" id="MT495434">
    <property type="protein sequence ID" value="QKX95858.1"/>
    <property type="molecule type" value="mRNA"/>
</dbReference>
<sequence>MVSILSSSSSFCGLRRCLVLLVFLVQQAAAANFNQDFNITWAPDHVRVLDNSQLLQLTLDQASGSGFVSKNQYLFGNIDMQIKLVPGNSAGTVTAYYLYSTASPNSHDELDFEFLGNVSGQPYILQTNVFTSGKGEREERINLWFDPTADFHTYSILWNPQIIIFSVDGTPIRVFPNNEKALGVPYLNKQSMSLYSTLWNADGWATRGGLDKIDWTQAPFVASYTNFKADACTNYNTDYASAQACASSGDKWWNQPEYQTVASDDTSKLSWVRQNFLIYDYCSDTQRNPVPPPECSNSHI</sequence>
<name>A0A7D5BPR1_EQUFL</name>
<dbReference type="GO" id="GO:0042546">
    <property type="term" value="P:cell wall biogenesis"/>
    <property type="evidence" value="ECO:0007669"/>
    <property type="project" value="InterPro"/>
</dbReference>
<dbReference type="GO" id="GO:0048046">
    <property type="term" value="C:apoplast"/>
    <property type="evidence" value="ECO:0007669"/>
    <property type="project" value="UniProtKB-SubCell"/>
</dbReference>
<keyword evidence="8" id="KW-0052">Apoplast</keyword>
<dbReference type="Pfam" id="PF00722">
    <property type="entry name" value="Glyco_hydro_16"/>
    <property type="match status" value="1"/>
</dbReference>
<dbReference type="AlphaFoldDB" id="A0A7D5BPR1"/>
<feature type="domain" description="GH16" evidence="9">
    <location>
        <begin position="27"/>
        <end position="224"/>
    </location>
</feature>
<keyword evidence="5 8" id="KW-0326">Glycosidase</keyword>
<dbReference type="InterPro" id="IPR010713">
    <property type="entry name" value="XET_C"/>
</dbReference>
<evidence type="ECO:0000256" key="7">
    <source>
        <dbReference type="PIRSR" id="PIRSR005604-2"/>
    </source>
</evidence>
<proteinExistence type="evidence at transcript level"/>
<evidence type="ECO:0000259" key="9">
    <source>
        <dbReference type="PROSITE" id="PS51762"/>
    </source>
</evidence>
<comment type="similarity">
    <text evidence="8">Belongs to the glycosyl hydrolase 16 family.</text>
</comment>
<evidence type="ECO:0000313" key="10">
    <source>
        <dbReference type="EMBL" id="QKX95858.1"/>
    </source>
</evidence>
<keyword evidence="8" id="KW-0732">Signal</keyword>
<dbReference type="FunFam" id="2.60.120.200:FF:000025">
    <property type="entry name" value="Xyloglucan endotransglucosylase/hydrolase"/>
    <property type="match status" value="1"/>
</dbReference>
<dbReference type="PIRSF" id="PIRSF005604">
    <property type="entry name" value="XET"/>
    <property type="match status" value="1"/>
</dbReference>
<accession>A0A7D5BPR1</accession>
<dbReference type="EC" id="2.4.1.207" evidence="8"/>
<evidence type="ECO:0000256" key="2">
    <source>
        <dbReference type="ARBA" id="ARBA00022801"/>
    </source>
</evidence>
<dbReference type="Gene3D" id="2.60.120.200">
    <property type="match status" value="1"/>
</dbReference>
<reference evidence="10" key="1">
    <citation type="journal article" date="2020" name="J. Plant Physiol.">
        <title>Three highly acidic Equisetum XTHs differ from hetero-trans-beta-glucanase in donor substrate specificity and are predominantly xyloglucan homo-transglucosylases.</title>
        <authorList>
            <person name="Holland C."/>
            <person name="Simmons T.J."/>
            <person name="Meulewaeter F."/>
            <person name="Hudson A."/>
            <person name="Fry S.C."/>
        </authorList>
    </citation>
    <scope>NUCLEOTIDE SEQUENCE</scope>
</reference>
<evidence type="ECO:0000256" key="8">
    <source>
        <dbReference type="RuleBase" id="RU361120"/>
    </source>
</evidence>
<feature type="signal peptide" evidence="8">
    <location>
        <begin position="1"/>
        <end position="30"/>
    </location>
</feature>
<keyword evidence="8" id="KW-0964">Secreted</keyword>
<keyword evidence="8" id="KW-0134">Cell wall</keyword>
<feature type="active site" description="Proton donor" evidence="6">
    <location>
        <position position="113"/>
    </location>
</feature>
<keyword evidence="3" id="KW-1015">Disulfide bond</keyword>
<comment type="subcellular location">
    <subcellularLocation>
        <location evidence="8">Secreted</location>
        <location evidence="8">Cell wall</location>
    </subcellularLocation>
    <subcellularLocation>
        <location evidence="8">Secreted</location>
        <location evidence="8">Extracellular space</location>
        <location evidence="8">Apoplast</location>
    </subcellularLocation>
</comment>
<evidence type="ECO:0000256" key="4">
    <source>
        <dbReference type="ARBA" id="ARBA00023180"/>
    </source>
</evidence>
<dbReference type="Pfam" id="PF06955">
    <property type="entry name" value="XET_C"/>
    <property type="match status" value="1"/>
</dbReference>
<dbReference type="InterPro" id="IPR008263">
    <property type="entry name" value="GH16_AS"/>
</dbReference>
<evidence type="ECO:0000256" key="1">
    <source>
        <dbReference type="ARBA" id="ARBA00022679"/>
    </source>
</evidence>
<protein>
    <recommendedName>
        <fullName evidence="8">Xyloglucan endotransglucosylase/hydrolase</fullName>
        <ecNumber evidence="8">2.4.1.207</ecNumber>
    </recommendedName>
</protein>
<dbReference type="GO" id="GO:0004553">
    <property type="term" value="F:hydrolase activity, hydrolyzing O-glycosyl compounds"/>
    <property type="evidence" value="ECO:0007669"/>
    <property type="project" value="InterPro"/>
</dbReference>
<evidence type="ECO:0000256" key="6">
    <source>
        <dbReference type="PIRSR" id="PIRSR005604-1"/>
    </source>
</evidence>
<dbReference type="InterPro" id="IPR016455">
    <property type="entry name" value="XTH"/>
</dbReference>
<dbReference type="InterPro" id="IPR013320">
    <property type="entry name" value="ConA-like_dom_sf"/>
</dbReference>
<dbReference type="GO" id="GO:0016762">
    <property type="term" value="F:xyloglucan:xyloglucosyl transferase activity"/>
    <property type="evidence" value="ECO:0007669"/>
    <property type="project" value="UniProtKB-EC"/>
</dbReference>
<keyword evidence="2 8" id="KW-0378">Hydrolase</keyword>
<evidence type="ECO:0000256" key="5">
    <source>
        <dbReference type="ARBA" id="ARBA00023295"/>
    </source>
</evidence>
<comment type="PTM">
    <text evidence="8">Contains at least one intrachain disulfide bond essential for its enzymatic activity.</text>
</comment>
<dbReference type="PANTHER" id="PTHR31062">
    <property type="entry name" value="XYLOGLUCAN ENDOTRANSGLUCOSYLASE/HYDROLASE PROTEIN 8-RELATED"/>
    <property type="match status" value="1"/>
</dbReference>
<dbReference type="SUPFAM" id="SSF49899">
    <property type="entry name" value="Concanavalin A-like lectins/glucanases"/>
    <property type="match status" value="1"/>
</dbReference>
<keyword evidence="4" id="KW-0325">Glycoprotein</keyword>
<dbReference type="GO" id="GO:0071555">
    <property type="term" value="P:cell wall organization"/>
    <property type="evidence" value="ECO:0007669"/>
    <property type="project" value="UniProtKB-KW"/>
</dbReference>
<evidence type="ECO:0000256" key="3">
    <source>
        <dbReference type="ARBA" id="ARBA00023157"/>
    </source>
</evidence>
<feature type="chain" id="PRO_5028522825" description="Xyloglucan endotransglucosylase/hydrolase" evidence="8">
    <location>
        <begin position="31"/>
        <end position="300"/>
    </location>
</feature>
<feature type="glycosylation site" description="N-linked (GlcNAc...) asparagine" evidence="7">
    <location>
        <position position="117"/>
    </location>
</feature>
<keyword evidence="8" id="KW-0961">Cell wall biogenesis/degradation</keyword>
<keyword evidence="1 8" id="KW-0808">Transferase</keyword>
<dbReference type="PROSITE" id="PS51762">
    <property type="entry name" value="GH16_2"/>
    <property type="match status" value="1"/>
</dbReference>
<dbReference type="GO" id="GO:0010411">
    <property type="term" value="P:xyloglucan metabolic process"/>
    <property type="evidence" value="ECO:0007669"/>
    <property type="project" value="InterPro"/>
</dbReference>
<comment type="function">
    <text evidence="8">Catalyzes xyloglucan endohydrolysis (XEH) and/or endotransglycosylation (XET). Cleaves and religates xyloglucan polymers, an essential constituent of the primary cell wall, and thereby participates in cell wall construction of growing tissues.</text>
</comment>